<dbReference type="Proteomes" id="UP001153069">
    <property type="component" value="Unassembled WGS sequence"/>
</dbReference>
<dbReference type="SUPFAM" id="SSF75217">
    <property type="entry name" value="alpha/beta knot"/>
    <property type="match status" value="1"/>
</dbReference>
<dbReference type="GO" id="GO:0070475">
    <property type="term" value="P:rRNA base methylation"/>
    <property type="evidence" value="ECO:0007669"/>
    <property type="project" value="TreeGrafter"/>
</dbReference>
<keyword evidence="6" id="KW-0489">Methyltransferase</keyword>
<feature type="domain" description="Ribosomal RNA small subunit methyltransferase E methyltransferase" evidence="11">
    <location>
        <begin position="193"/>
        <end position="260"/>
    </location>
</feature>
<name>A0A9N8EKG6_9STRA</name>
<sequence>MAFFTQIQLHSPIFAARTGRLQRDRIRPIVRRLLVATEGTAAKDSESHLLPRLYVGPLPESPGSLSRYLSDTLDSASKVSSSMTKERTTLQLSSDQSHYVTNVMRMIGPGSKKGRWSYQGQQPCIRIFDGNTEWVALLDLLGDLGGGSSKKRPRRQEYTVVAQCLSLLRSKTSSNHQMQSVEKDSVTSLLPILCFAPPKKKERFQWILEKSTELGMDAWLLLNTDRTEATRTSARDYPRKGQAYVSEATEQCERLCLPQHLSLFGSGEDDQDVNNANFNDIDNPTTSPNSLTSLWDLLDHLSNDQNNQQVSVLICRERSPESTPILQALQRIQSQVSTEKNEQTAIGSPMHHRCMVFIGPEGGWSPAEEDTFDRLCDENTMFWSVSLGGNVLRTDTAAVAAIAAFSFHSDQHQ</sequence>
<dbReference type="AlphaFoldDB" id="A0A9N8EKG6"/>
<evidence type="ECO:0000256" key="2">
    <source>
        <dbReference type="ARBA" id="ARBA00005528"/>
    </source>
</evidence>
<comment type="caution">
    <text evidence="12">The sequence shown here is derived from an EMBL/GenBank/DDBJ whole genome shotgun (WGS) entry which is preliminary data.</text>
</comment>
<evidence type="ECO:0000313" key="12">
    <source>
        <dbReference type="EMBL" id="CAB9520519.1"/>
    </source>
</evidence>
<dbReference type="Pfam" id="PF04452">
    <property type="entry name" value="Methyltrans_RNA"/>
    <property type="match status" value="2"/>
</dbReference>
<keyword evidence="7" id="KW-0808">Transferase</keyword>
<evidence type="ECO:0000256" key="8">
    <source>
        <dbReference type="ARBA" id="ARBA00022691"/>
    </source>
</evidence>
<evidence type="ECO:0000256" key="7">
    <source>
        <dbReference type="ARBA" id="ARBA00022679"/>
    </source>
</evidence>
<dbReference type="InterPro" id="IPR046886">
    <property type="entry name" value="RsmE_MTase_dom"/>
</dbReference>
<evidence type="ECO:0000256" key="3">
    <source>
        <dbReference type="ARBA" id="ARBA00012328"/>
    </source>
</evidence>
<dbReference type="CDD" id="cd18084">
    <property type="entry name" value="RsmE-like"/>
    <property type="match status" value="1"/>
</dbReference>
<dbReference type="PANTHER" id="PTHR30027">
    <property type="entry name" value="RIBOSOMAL RNA SMALL SUBUNIT METHYLTRANSFERASE E"/>
    <property type="match status" value="1"/>
</dbReference>
<dbReference type="GO" id="GO:0070042">
    <property type="term" value="F:rRNA (uridine-N3-)-methyltransferase activity"/>
    <property type="evidence" value="ECO:0007669"/>
    <property type="project" value="TreeGrafter"/>
</dbReference>
<dbReference type="EMBL" id="CAICTM010001107">
    <property type="protein sequence ID" value="CAB9520519.1"/>
    <property type="molecule type" value="Genomic_DNA"/>
</dbReference>
<evidence type="ECO:0000256" key="1">
    <source>
        <dbReference type="ARBA" id="ARBA00004496"/>
    </source>
</evidence>
<dbReference type="Gene3D" id="3.40.1280.10">
    <property type="match status" value="1"/>
</dbReference>
<evidence type="ECO:0000256" key="5">
    <source>
        <dbReference type="ARBA" id="ARBA00022552"/>
    </source>
</evidence>
<evidence type="ECO:0000259" key="11">
    <source>
        <dbReference type="Pfam" id="PF04452"/>
    </source>
</evidence>
<comment type="catalytic activity">
    <reaction evidence="10">
        <text>uridine(1498) in 16S rRNA + S-adenosyl-L-methionine = N(3)-methyluridine(1498) in 16S rRNA + S-adenosyl-L-homocysteine + H(+)</text>
        <dbReference type="Rhea" id="RHEA:42920"/>
        <dbReference type="Rhea" id="RHEA-COMP:10283"/>
        <dbReference type="Rhea" id="RHEA-COMP:10284"/>
        <dbReference type="ChEBI" id="CHEBI:15378"/>
        <dbReference type="ChEBI" id="CHEBI:57856"/>
        <dbReference type="ChEBI" id="CHEBI:59789"/>
        <dbReference type="ChEBI" id="CHEBI:65315"/>
        <dbReference type="ChEBI" id="CHEBI:74502"/>
        <dbReference type="EC" id="2.1.1.193"/>
    </reaction>
</comment>
<keyword evidence="4" id="KW-0963">Cytoplasm</keyword>
<evidence type="ECO:0000256" key="4">
    <source>
        <dbReference type="ARBA" id="ARBA00022490"/>
    </source>
</evidence>
<gene>
    <name evidence="12" type="ORF">SEMRO_1109_G242330.1</name>
</gene>
<evidence type="ECO:0000313" key="13">
    <source>
        <dbReference type="Proteomes" id="UP001153069"/>
    </source>
</evidence>
<dbReference type="InterPro" id="IPR029028">
    <property type="entry name" value="Alpha/beta_knot_MTases"/>
</dbReference>
<evidence type="ECO:0000256" key="9">
    <source>
        <dbReference type="ARBA" id="ARBA00025699"/>
    </source>
</evidence>
<comment type="function">
    <text evidence="9">Specifically methylates the N3 position of the uracil ring of uridine 1498 (m3U1498) in 16S rRNA. Acts on the fully assembled 30S ribosomal subunit.</text>
</comment>
<dbReference type="InterPro" id="IPR006700">
    <property type="entry name" value="RsmE"/>
</dbReference>
<comment type="similarity">
    <text evidence="2">Belongs to the RNA methyltransferase RsmE family.</text>
</comment>
<dbReference type="InterPro" id="IPR029026">
    <property type="entry name" value="tRNA_m1G_MTases_N"/>
</dbReference>
<evidence type="ECO:0000256" key="10">
    <source>
        <dbReference type="ARBA" id="ARBA00047944"/>
    </source>
</evidence>
<comment type="subcellular location">
    <subcellularLocation>
        <location evidence="1">Cytoplasm</location>
    </subcellularLocation>
</comment>
<keyword evidence="13" id="KW-1185">Reference proteome</keyword>
<keyword evidence="5" id="KW-0698">rRNA processing</keyword>
<accession>A0A9N8EKG6</accession>
<reference evidence="12" key="1">
    <citation type="submission" date="2020-06" db="EMBL/GenBank/DDBJ databases">
        <authorList>
            <consortium name="Plant Systems Biology data submission"/>
        </authorList>
    </citation>
    <scope>NUCLEOTIDE SEQUENCE</scope>
    <source>
        <strain evidence="12">D6</strain>
    </source>
</reference>
<feature type="domain" description="Ribosomal RNA small subunit methyltransferase E methyltransferase" evidence="11">
    <location>
        <begin position="344"/>
        <end position="405"/>
    </location>
</feature>
<dbReference type="GO" id="GO:0005737">
    <property type="term" value="C:cytoplasm"/>
    <property type="evidence" value="ECO:0007669"/>
    <property type="project" value="UniProtKB-SubCell"/>
</dbReference>
<evidence type="ECO:0000256" key="6">
    <source>
        <dbReference type="ARBA" id="ARBA00022603"/>
    </source>
</evidence>
<keyword evidence="8" id="KW-0949">S-adenosyl-L-methionine</keyword>
<organism evidence="12 13">
    <name type="scientific">Seminavis robusta</name>
    <dbReference type="NCBI Taxonomy" id="568900"/>
    <lineage>
        <taxon>Eukaryota</taxon>
        <taxon>Sar</taxon>
        <taxon>Stramenopiles</taxon>
        <taxon>Ochrophyta</taxon>
        <taxon>Bacillariophyta</taxon>
        <taxon>Bacillariophyceae</taxon>
        <taxon>Bacillariophycidae</taxon>
        <taxon>Naviculales</taxon>
        <taxon>Naviculaceae</taxon>
        <taxon>Seminavis</taxon>
    </lineage>
</organism>
<dbReference type="OrthoDB" id="45385at2759"/>
<dbReference type="PANTHER" id="PTHR30027:SF3">
    <property type="entry name" value="16S RRNA (URACIL(1498)-N(3))-METHYLTRANSFERASE"/>
    <property type="match status" value="1"/>
</dbReference>
<protein>
    <recommendedName>
        <fullName evidence="3">16S rRNA (uracil(1498)-N(3))-methyltransferase</fullName>
        <ecNumber evidence="3">2.1.1.193</ecNumber>
    </recommendedName>
</protein>
<dbReference type="EC" id="2.1.1.193" evidence="3"/>
<proteinExistence type="inferred from homology"/>